<dbReference type="EMBL" id="OOIN01000002">
    <property type="protein sequence ID" value="SPO20848.1"/>
    <property type="molecule type" value="Genomic_DNA"/>
</dbReference>
<name>A0A5C3DRC5_9BASI</name>
<reference evidence="5 6" key="1">
    <citation type="submission" date="2018-03" db="EMBL/GenBank/DDBJ databases">
        <authorList>
            <person name="Guldener U."/>
        </authorList>
    </citation>
    <scope>NUCLEOTIDE SEQUENCE [LARGE SCALE GENOMIC DNA]</scope>
    <source>
        <strain evidence="5 6">NBRC100155</strain>
    </source>
</reference>
<keyword evidence="6" id="KW-1185">Reference proteome</keyword>
<dbReference type="GO" id="GO:0000182">
    <property type="term" value="F:rDNA binding"/>
    <property type="evidence" value="ECO:0007669"/>
    <property type="project" value="TreeGrafter"/>
</dbReference>
<dbReference type="PANTHER" id="PTHR13213">
    <property type="entry name" value="MYB-BINDING PROTEIN 1A FAMILY MEMBER"/>
    <property type="match status" value="1"/>
</dbReference>
<feature type="compositionally biased region" description="Acidic residues" evidence="4">
    <location>
        <begin position="806"/>
        <end position="833"/>
    </location>
</feature>
<evidence type="ECO:0000256" key="2">
    <source>
        <dbReference type="ARBA" id="ARBA00006809"/>
    </source>
</evidence>
<evidence type="ECO:0000256" key="3">
    <source>
        <dbReference type="ARBA" id="ARBA00023242"/>
    </source>
</evidence>
<evidence type="ECO:0000256" key="1">
    <source>
        <dbReference type="ARBA" id="ARBA00004123"/>
    </source>
</evidence>
<sequence length="1272" mass="140897">MNGNNLQLFWEIASSNQDARLTSANQLVEELLSQQDVLASSSKITLDLPTTESTPEDDDDQDDAAANALVVDEAQADAVEEALGNRTVADLMYALRRLLRGLASPRESSRLGFAVVLTELLSRINYAVTAKEVLILILKYSNPQVAASRQEQKDFMFAKLFGIMSLVQSDLLIQPSATISEFKRSMRILIALSSDKPWMAESCAWVMVSAIAQLQRQDVQISWAHAAQSWMTKQISSTKELSPEKLAVMLQLSHGAGADFFTNVALPSMRKEHPLSTANLPQLARVLKEAIPSENESSAAPASTGARSRWQAKIHFVWDLILDIFFDAASTAETRISSFPDFYRVVVDETLFAAASSHDRKSWGFQVFQRALPRANDADKPMLFTPNFMRTLINQLGNRDRLLHRAAVKATQTIQEVVKEQPHLGFVLVTQLIGKNGHQNFDSITKTKTVEQVLSSLDIDRVREYVKHLGDIICKGIETEDEDELTEITNRRKWALDQLLFLVRTPTVPKDDQLLVDILTFLAAHGYFTMQKPLKKRFLLDHLPTPAFVDSLKAVTRSRFLSSVSELAKQASAAAATGKKSSAGIAQDGQLWLAKAHEILLQLEKDSKSFKSIFDHDDEIAAKLADGVKCLDKVRKFEARCTDDADAKERARAFQSLLLSALLVSADAADGASDLVEPLCACADKLFPTAPAPATAAGSRKGKKTSMDEEDENEMSGIELLCDCLLSFLELSSAFLRTSATNAFEAFSQDMTKESIGLLLSHLGTAEEAVQDEDEDEDEQMEDEEALNEDEEIEGKPRASDTSATSDDEEDEDSDMEADEDEDEDDENAEVDEELRARVRAVLKESGMADPDDGENAEEEEEDDEDAQSDAGSESSVEFSDLGDDEMMLLDDKLAEVFRQRVGAAREQKEAKQEAIALRFKVLELVEVFARKQPQSSLMLDLIMPLYELWNNRDEDTEQLASKARTLLLSRISKAKAVPSSFDTLQVSSLLQRMHTEARESQSNDVSNVSQALNLYLTKVALSKAGDDVESALGGKLVEIYRESLLDYLMRKASRLRHEFLIDAFRRFPMLGWQLRMDLLDQCRPGAATTTTRGFRQVQVMSMLQAVLTQMAQRPEKAEVLGFIPEISNCFVQIVNDSTDPETTCPLSSNHMKDTIKFILQAARISSRIEATSNDKLQTAWKVAKLQDASEKLQNSERFKASTSIHDLMKQLLKVLQPVTTGVEGGKRKGKNGNTANSGGGKKRVAEESTAASNSSNGKSPSPAKRAKANKK</sequence>
<dbReference type="AlphaFoldDB" id="A0A5C3DRC5"/>
<dbReference type="Pfam" id="PF04931">
    <property type="entry name" value="DNA_pol_phi"/>
    <property type="match status" value="1"/>
</dbReference>
<gene>
    <name evidence="5" type="ORF">UTRI_00325</name>
</gene>
<keyword evidence="3" id="KW-0539">Nucleus</keyword>
<feature type="compositionally biased region" description="Low complexity" evidence="4">
    <location>
        <begin position="1248"/>
        <end position="1257"/>
    </location>
</feature>
<comment type="similarity">
    <text evidence="2">Belongs to the MYBBP1A family.</text>
</comment>
<dbReference type="OrthoDB" id="342531at2759"/>
<dbReference type="GO" id="GO:0005730">
    <property type="term" value="C:nucleolus"/>
    <property type="evidence" value="ECO:0007669"/>
    <property type="project" value="InterPro"/>
</dbReference>
<comment type="subcellular location">
    <subcellularLocation>
        <location evidence="1">Nucleus</location>
    </subcellularLocation>
</comment>
<dbReference type="InterPro" id="IPR016024">
    <property type="entry name" value="ARM-type_fold"/>
</dbReference>
<dbReference type="Proteomes" id="UP000324022">
    <property type="component" value="Unassembled WGS sequence"/>
</dbReference>
<feature type="compositionally biased region" description="Acidic residues" evidence="4">
    <location>
        <begin position="769"/>
        <end position="793"/>
    </location>
</feature>
<evidence type="ECO:0000313" key="6">
    <source>
        <dbReference type="Proteomes" id="UP000324022"/>
    </source>
</evidence>
<dbReference type="SUPFAM" id="SSF48371">
    <property type="entry name" value="ARM repeat"/>
    <property type="match status" value="1"/>
</dbReference>
<feature type="region of interest" description="Disordered" evidence="4">
    <location>
        <begin position="766"/>
        <end position="882"/>
    </location>
</feature>
<dbReference type="PANTHER" id="PTHR13213:SF2">
    <property type="entry name" value="MYB-BINDING PROTEIN 1A"/>
    <property type="match status" value="1"/>
</dbReference>
<evidence type="ECO:0000313" key="5">
    <source>
        <dbReference type="EMBL" id="SPO20848.1"/>
    </source>
</evidence>
<proteinExistence type="inferred from homology"/>
<evidence type="ECO:0000256" key="4">
    <source>
        <dbReference type="SAM" id="MobiDB-lite"/>
    </source>
</evidence>
<organism evidence="5 6">
    <name type="scientific">Ustilago trichophora</name>
    <dbReference type="NCBI Taxonomy" id="86804"/>
    <lineage>
        <taxon>Eukaryota</taxon>
        <taxon>Fungi</taxon>
        <taxon>Dikarya</taxon>
        <taxon>Basidiomycota</taxon>
        <taxon>Ustilaginomycotina</taxon>
        <taxon>Ustilaginomycetes</taxon>
        <taxon>Ustilaginales</taxon>
        <taxon>Ustilaginaceae</taxon>
        <taxon>Ustilago</taxon>
    </lineage>
</organism>
<feature type="region of interest" description="Disordered" evidence="4">
    <location>
        <begin position="692"/>
        <end position="712"/>
    </location>
</feature>
<dbReference type="GO" id="GO:0006355">
    <property type="term" value="P:regulation of DNA-templated transcription"/>
    <property type="evidence" value="ECO:0007669"/>
    <property type="project" value="InterPro"/>
</dbReference>
<protein>
    <submittedName>
        <fullName evidence="5">Related to DNA polymerase V</fullName>
    </submittedName>
</protein>
<accession>A0A5C3DRC5</accession>
<feature type="compositionally biased region" description="Acidic residues" evidence="4">
    <location>
        <begin position="850"/>
        <end position="868"/>
    </location>
</feature>
<dbReference type="InterPro" id="IPR007015">
    <property type="entry name" value="DNA_pol_V/MYBBP1A"/>
</dbReference>
<feature type="region of interest" description="Disordered" evidence="4">
    <location>
        <begin position="1222"/>
        <end position="1272"/>
    </location>
</feature>